<evidence type="ECO:0000256" key="4">
    <source>
        <dbReference type="ARBA" id="ARBA00022912"/>
    </source>
</evidence>
<comment type="caution">
    <text evidence="8">The sequence shown here is derived from an EMBL/GenBank/DDBJ whole genome shotgun (WGS) entry which is preliminary data.</text>
</comment>
<comment type="similarity">
    <text evidence="5">Belongs to the PP2C family.</text>
</comment>
<feature type="domain" description="PPM-type phosphatase" evidence="7">
    <location>
        <begin position="31"/>
        <end position="290"/>
    </location>
</feature>
<dbReference type="Gene3D" id="3.60.40.10">
    <property type="entry name" value="PPM-type phosphatase domain"/>
    <property type="match status" value="1"/>
</dbReference>
<dbReference type="OrthoDB" id="432045at2759"/>
<dbReference type="InterPro" id="IPR000222">
    <property type="entry name" value="PP2C_BS"/>
</dbReference>
<dbReference type="InterPro" id="IPR036457">
    <property type="entry name" value="PPM-type-like_dom_sf"/>
</dbReference>
<proteinExistence type="inferred from homology"/>
<keyword evidence="2" id="KW-0479">Metal-binding</keyword>
<dbReference type="InterPro" id="IPR001932">
    <property type="entry name" value="PPM-type_phosphatase-like_dom"/>
</dbReference>
<dbReference type="SUPFAM" id="SSF81606">
    <property type="entry name" value="PP2C-like"/>
    <property type="match status" value="1"/>
</dbReference>
<keyword evidence="3 5" id="KW-0378">Hydrolase</keyword>
<accession>A0A812J9F1</accession>
<dbReference type="CDD" id="cd00143">
    <property type="entry name" value="PP2Cc"/>
    <property type="match status" value="1"/>
</dbReference>
<keyword evidence="9" id="KW-1185">Reference proteome</keyword>
<comment type="subcellular location">
    <subcellularLocation>
        <location evidence="1">Membrane</location>
        <topology evidence="1">Peripheral membrane protein</topology>
    </subcellularLocation>
</comment>
<evidence type="ECO:0000313" key="9">
    <source>
        <dbReference type="Proteomes" id="UP000604046"/>
    </source>
</evidence>
<protein>
    <recommendedName>
        <fullName evidence="7">PPM-type phosphatase domain-containing protein</fullName>
    </recommendedName>
</protein>
<dbReference type="Pfam" id="PF00481">
    <property type="entry name" value="PP2C"/>
    <property type="match status" value="1"/>
</dbReference>
<dbReference type="GO" id="GO:0004722">
    <property type="term" value="F:protein serine/threonine phosphatase activity"/>
    <property type="evidence" value="ECO:0007669"/>
    <property type="project" value="InterPro"/>
</dbReference>
<dbReference type="PROSITE" id="PS51746">
    <property type="entry name" value="PPM_2"/>
    <property type="match status" value="1"/>
</dbReference>
<reference evidence="8" key="1">
    <citation type="submission" date="2021-02" db="EMBL/GenBank/DDBJ databases">
        <authorList>
            <person name="Dougan E. K."/>
            <person name="Rhodes N."/>
            <person name="Thang M."/>
            <person name="Chan C."/>
        </authorList>
    </citation>
    <scope>NUCLEOTIDE SEQUENCE</scope>
</reference>
<evidence type="ECO:0000256" key="5">
    <source>
        <dbReference type="RuleBase" id="RU003465"/>
    </source>
</evidence>
<evidence type="ECO:0000256" key="3">
    <source>
        <dbReference type="ARBA" id="ARBA00022801"/>
    </source>
</evidence>
<dbReference type="GO" id="GO:0016020">
    <property type="term" value="C:membrane"/>
    <property type="evidence" value="ECO:0007669"/>
    <property type="project" value="UniProtKB-SubCell"/>
</dbReference>
<evidence type="ECO:0000259" key="7">
    <source>
        <dbReference type="PROSITE" id="PS51746"/>
    </source>
</evidence>
<dbReference type="PROSITE" id="PS01032">
    <property type="entry name" value="PPM_1"/>
    <property type="match status" value="1"/>
</dbReference>
<evidence type="ECO:0000256" key="2">
    <source>
        <dbReference type="ARBA" id="ARBA00022723"/>
    </source>
</evidence>
<name>A0A812J9F1_9DINO</name>
<evidence type="ECO:0000256" key="6">
    <source>
        <dbReference type="SAM" id="SignalP"/>
    </source>
</evidence>
<dbReference type="AlphaFoldDB" id="A0A812J9F1"/>
<dbReference type="PANTHER" id="PTHR47992">
    <property type="entry name" value="PROTEIN PHOSPHATASE"/>
    <property type="match status" value="1"/>
</dbReference>
<dbReference type="GO" id="GO:0046872">
    <property type="term" value="F:metal ion binding"/>
    <property type="evidence" value="ECO:0007669"/>
    <property type="project" value="UniProtKB-KW"/>
</dbReference>
<sequence length="315" mass="33759">MWWLLSHLCTCLGRDKAANLLPEEESGGGVDYGYAVAKNERARMEDAIDIREDVAGFRLFAVYDGHAGSAAVMLAKENLPRILGRYLQDAADVEGAIKAAFQAADEEVMQALLENKATADMADLQTSSGTVACLGLLKNKEMWIANLGDCRAVVSNDGTATAISCDHAPEKNAAEAERLKNAGVSVEAGYVDEHVAVSRALGNVRLHTGIKVNGIMNEPEVFRVAIDDAVDFIMIGSDGIWDALKEQFALTHARKALRTTAKPEDAAVSILQNAGRVSKADNAAVVVIVFKFPEPLPKRPAVQRKSLTALQESAA</sequence>
<dbReference type="InterPro" id="IPR015655">
    <property type="entry name" value="PP2C"/>
</dbReference>
<dbReference type="Proteomes" id="UP000604046">
    <property type="component" value="Unassembled WGS sequence"/>
</dbReference>
<evidence type="ECO:0000256" key="1">
    <source>
        <dbReference type="ARBA" id="ARBA00004170"/>
    </source>
</evidence>
<gene>
    <name evidence="8" type="ORF">SNAT2548_LOCUS6236</name>
</gene>
<feature type="signal peptide" evidence="6">
    <location>
        <begin position="1"/>
        <end position="17"/>
    </location>
</feature>
<dbReference type="SMART" id="SM00332">
    <property type="entry name" value="PP2Cc"/>
    <property type="match status" value="1"/>
</dbReference>
<evidence type="ECO:0000313" key="8">
    <source>
        <dbReference type="EMBL" id="CAE7203483.1"/>
    </source>
</evidence>
<organism evidence="8 9">
    <name type="scientific">Symbiodinium natans</name>
    <dbReference type="NCBI Taxonomy" id="878477"/>
    <lineage>
        <taxon>Eukaryota</taxon>
        <taxon>Sar</taxon>
        <taxon>Alveolata</taxon>
        <taxon>Dinophyceae</taxon>
        <taxon>Suessiales</taxon>
        <taxon>Symbiodiniaceae</taxon>
        <taxon>Symbiodinium</taxon>
    </lineage>
</organism>
<dbReference type="EMBL" id="CAJNDS010000410">
    <property type="protein sequence ID" value="CAE7203483.1"/>
    <property type="molecule type" value="Genomic_DNA"/>
</dbReference>
<keyword evidence="6" id="KW-0732">Signal</keyword>
<feature type="chain" id="PRO_5032713913" description="PPM-type phosphatase domain-containing protein" evidence="6">
    <location>
        <begin position="18"/>
        <end position="315"/>
    </location>
</feature>
<keyword evidence="4 5" id="KW-0904">Protein phosphatase</keyword>